<proteinExistence type="predicted"/>
<dbReference type="EMBL" id="CACRXK020002682">
    <property type="protein sequence ID" value="CAB3995536.1"/>
    <property type="molecule type" value="Genomic_DNA"/>
</dbReference>
<accession>A0A7D9I1J5</accession>
<comment type="caution">
    <text evidence="1">The sequence shown here is derived from an EMBL/GenBank/DDBJ whole genome shotgun (WGS) entry which is preliminary data.</text>
</comment>
<organism evidence="1 2">
    <name type="scientific">Paramuricea clavata</name>
    <name type="common">Red gorgonian</name>
    <name type="synonym">Violescent sea-whip</name>
    <dbReference type="NCBI Taxonomy" id="317549"/>
    <lineage>
        <taxon>Eukaryota</taxon>
        <taxon>Metazoa</taxon>
        <taxon>Cnidaria</taxon>
        <taxon>Anthozoa</taxon>
        <taxon>Octocorallia</taxon>
        <taxon>Malacalcyonacea</taxon>
        <taxon>Plexauridae</taxon>
        <taxon>Paramuricea</taxon>
    </lineage>
</organism>
<dbReference type="InterPro" id="IPR027413">
    <property type="entry name" value="GROEL-like_equatorial_sf"/>
</dbReference>
<evidence type="ECO:0000313" key="2">
    <source>
        <dbReference type="Proteomes" id="UP001152795"/>
    </source>
</evidence>
<feature type="non-terminal residue" evidence="1">
    <location>
        <position position="83"/>
    </location>
</feature>
<dbReference type="AlphaFoldDB" id="A0A7D9I1J5"/>
<protein>
    <submittedName>
        <fullName evidence="1">Heat shock 60</fullName>
    </submittedName>
</protein>
<dbReference type="OrthoDB" id="1733909at2759"/>
<name>A0A7D9I1J5_PARCT</name>
<keyword evidence="2" id="KW-1185">Reference proteome</keyword>
<dbReference type="Proteomes" id="UP001152795">
    <property type="component" value="Unassembled WGS sequence"/>
</dbReference>
<evidence type="ECO:0000313" key="1">
    <source>
        <dbReference type="EMBL" id="CAB3995536.1"/>
    </source>
</evidence>
<sequence length="83" mass="9197">MNQSRLLPSFPSYSSKFRMYRLPSLLQTTHITKRVLSPQFAACLNTSSTCYAKELKFGRDGRSAMLKGVDILAEAVAVTLGPK</sequence>
<keyword evidence="1" id="KW-0346">Stress response</keyword>
<dbReference type="SUPFAM" id="SSF48592">
    <property type="entry name" value="GroEL equatorial domain-like"/>
    <property type="match status" value="1"/>
</dbReference>
<reference evidence="1" key="1">
    <citation type="submission" date="2020-04" db="EMBL/GenBank/DDBJ databases">
        <authorList>
            <person name="Alioto T."/>
            <person name="Alioto T."/>
            <person name="Gomez Garrido J."/>
        </authorList>
    </citation>
    <scope>NUCLEOTIDE SEQUENCE</scope>
    <source>
        <strain evidence="1">A484AB</strain>
    </source>
</reference>
<dbReference type="Gene3D" id="1.10.560.10">
    <property type="entry name" value="GroEL-like equatorial domain"/>
    <property type="match status" value="1"/>
</dbReference>
<gene>
    <name evidence="1" type="ORF">PACLA_8A007334</name>
</gene>